<dbReference type="CDD" id="cd05254">
    <property type="entry name" value="dTDP_HR_like_SDR_e"/>
    <property type="match status" value="1"/>
</dbReference>
<proteinExistence type="predicted"/>
<dbReference type="GO" id="GO:0048270">
    <property type="term" value="F:methionine adenosyltransferase regulator activity"/>
    <property type="evidence" value="ECO:0007669"/>
    <property type="project" value="TreeGrafter"/>
</dbReference>
<dbReference type="InterPro" id="IPR036291">
    <property type="entry name" value="NAD(P)-bd_dom_sf"/>
</dbReference>
<dbReference type="HOGENOM" id="CLU_045518_0_0_1"/>
<protein>
    <recommendedName>
        <fullName evidence="1">RmlD-like substrate binding domain-containing protein</fullName>
    </recommendedName>
</protein>
<dbReference type="FunFam" id="3.40.50.720:FF:000357">
    <property type="entry name" value="Methionine adenosyltransferase 2 subunit beta"/>
    <property type="match status" value="1"/>
</dbReference>
<accession>A0A0D0CF29</accession>
<dbReference type="Proteomes" id="UP000053593">
    <property type="component" value="Unassembled WGS sequence"/>
</dbReference>
<name>A0A0D0CF29_9AGAR</name>
<dbReference type="InterPro" id="IPR029903">
    <property type="entry name" value="RmlD-like-bd"/>
</dbReference>
<evidence type="ECO:0000313" key="3">
    <source>
        <dbReference type="Proteomes" id="UP000053593"/>
    </source>
</evidence>
<dbReference type="Pfam" id="PF04321">
    <property type="entry name" value="RmlD_sub_bind"/>
    <property type="match status" value="1"/>
</dbReference>
<dbReference type="GO" id="GO:0006556">
    <property type="term" value="P:S-adenosylmethionine biosynthetic process"/>
    <property type="evidence" value="ECO:0007669"/>
    <property type="project" value="UniProtKB-UniPathway"/>
</dbReference>
<keyword evidence="3" id="KW-1185">Reference proteome</keyword>
<sequence>MKVIITGASGVLGSAVHKAFIDKSHQVLALSNSRTGQGLTPLDLTNTEVVERVFTDFKPNWVIHCAAERRPDVAEKDPERTEKLNVKVPGHLAKLAKSLKFTLVYISTDYVFDGTSPPYTPSAKTNPLQLYGRTKRDGEEAVLSVDGAKVVVLRVPVLYGPAPSNSDSAVNILLDVVQDQSGKQYKMDHYATRYPTNVVDIAGFLVRLVESKLPPPTIPPILHYSAAEPFTKYEMCLIFANILGVPHGHIVPDAEPPKGDAATTRPRDCQLYTKETEDLMAGKGGLGEGGFEEWWRGYLGK</sequence>
<dbReference type="AlphaFoldDB" id="A0A0D0CF29"/>
<gene>
    <name evidence="2" type="ORF">GYMLUDRAFT_230061</name>
</gene>
<dbReference type="PANTHER" id="PTHR10491:SF4">
    <property type="entry name" value="METHIONINE ADENOSYLTRANSFERASE 2 SUBUNIT BETA"/>
    <property type="match status" value="1"/>
</dbReference>
<evidence type="ECO:0000259" key="1">
    <source>
        <dbReference type="Pfam" id="PF04321"/>
    </source>
</evidence>
<dbReference type="GO" id="GO:0048269">
    <property type="term" value="C:methionine adenosyltransferase complex"/>
    <property type="evidence" value="ECO:0007669"/>
    <property type="project" value="TreeGrafter"/>
</dbReference>
<dbReference type="InterPro" id="IPR005913">
    <property type="entry name" value="dTDP_dehydrorham_reduct"/>
</dbReference>
<organism evidence="2 3">
    <name type="scientific">Collybiopsis luxurians FD-317 M1</name>
    <dbReference type="NCBI Taxonomy" id="944289"/>
    <lineage>
        <taxon>Eukaryota</taxon>
        <taxon>Fungi</taxon>
        <taxon>Dikarya</taxon>
        <taxon>Basidiomycota</taxon>
        <taxon>Agaricomycotina</taxon>
        <taxon>Agaricomycetes</taxon>
        <taxon>Agaricomycetidae</taxon>
        <taxon>Agaricales</taxon>
        <taxon>Marasmiineae</taxon>
        <taxon>Omphalotaceae</taxon>
        <taxon>Collybiopsis</taxon>
        <taxon>Collybiopsis luxurians</taxon>
    </lineage>
</organism>
<reference evidence="2 3" key="1">
    <citation type="submission" date="2014-04" db="EMBL/GenBank/DDBJ databases">
        <title>Evolutionary Origins and Diversification of the Mycorrhizal Mutualists.</title>
        <authorList>
            <consortium name="DOE Joint Genome Institute"/>
            <consortium name="Mycorrhizal Genomics Consortium"/>
            <person name="Kohler A."/>
            <person name="Kuo A."/>
            <person name="Nagy L.G."/>
            <person name="Floudas D."/>
            <person name="Copeland A."/>
            <person name="Barry K.W."/>
            <person name="Cichocki N."/>
            <person name="Veneault-Fourrey C."/>
            <person name="LaButti K."/>
            <person name="Lindquist E.A."/>
            <person name="Lipzen A."/>
            <person name="Lundell T."/>
            <person name="Morin E."/>
            <person name="Murat C."/>
            <person name="Riley R."/>
            <person name="Ohm R."/>
            <person name="Sun H."/>
            <person name="Tunlid A."/>
            <person name="Henrissat B."/>
            <person name="Grigoriev I.V."/>
            <person name="Hibbett D.S."/>
            <person name="Martin F."/>
        </authorList>
    </citation>
    <scope>NUCLEOTIDE SEQUENCE [LARGE SCALE GENOMIC DNA]</scope>
    <source>
        <strain evidence="2 3">FD-317 M1</strain>
    </source>
</reference>
<evidence type="ECO:0000313" key="2">
    <source>
        <dbReference type="EMBL" id="KIK56677.1"/>
    </source>
</evidence>
<dbReference type="PANTHER" id="PTHR10491">
    <property type="entry name" value="DTDP-4-DEHYDRORHAMNOSE REDUCTASE"/>
    <property type="match status" value="1"/>
</dbReference>
<dbReference type="OrthoDB" id="6235964at2759"/>
<feature type="domain" description="RmlD-like substrate binding" evidence="1">
    <location>
        <begin position="1"/>
        <end position="279"/>
    </location>
</feature>
<dbReference type="Gene3D" id="3.40.50.720">
    <property type="entry name" value="NAD(P)-binding Rossmann-like Domain"/>
    <property type="match status" value="1"/>
</dbReference>
<dbReference type="EMBL" id="KN834796">
    <property type="protein sequence ID" value="KIK56677.1"/>
    <property type="molecule type" value="Genomic_DNA"/>
</dbReference>
<dbReference type="SUPFAM" id="SSF51735">
    <property type="entry name" value="NAD(P)-binding Rossmann-fold domains"/>
    <property type="match status" value="1"/>
</dbReference>
<dbReference type="UniPathway" id="UPA00315">
    <property type="reaction ID" value="UER00080"/>
</dbReference>